<dbReference type="AlphaFoldDB" id="A0A323TLA7"/>
<dbReference type="OrthoDB" id="9789947at2"/>
<proteinExistence type="predicted"/>
<sequence length="278" mass="31802">MERGQKIMTHFENAEQAKRDPLYKEALTELLYQFADDDFILAFRGSEWLGLAPHIEEDVAFSSITQNTMGHATFFYQLLEELGEGDADVLAHERGPESRKSAVYLEKENGDGHYLDEPFYDWALTVVRHYFYEEFKQVKLELATRSSYQPLADAAQKVLMEQPYHLAHWKMWVKQLLAAGGEAEERLRARMVEAWGEFKDVLELGPKAKQMADAHLIAGEDVIETQWVERVETTVGKISKQQLGKKQGSGRSGEHTGELTIALKTLSEVYDTDRTAIW</sequence>
<dbReference type="InterPro" id="IPR009078">
    <property type="entry name" value="Ferritin-like_SF"/>
</dbReference>
<dbReference type="Gene3D" id="1.20.1260.10">
    <property type="match status" value="1"/>
</dbReference>
<dbReference type="EMBL" id="PDOD01000001">
    <property type="protein sequence ID" value="PYZ94856.1"/>
    <property type="molecule type" value="Genomic_DNA"/>
</dbReference>
<reference evidence="1 2" key="1">
    <citation type="submission" date="2017-10" db="EMBL/GenBank/DDBJ databases">
        <title>Bacillus sp. nov., a halophilic bacterium isolated from a Keqin Lake.</title>
        <authorList>
            <person name="Wang H."/>
        </authorList>
    </citation>
    <scope>NUCLEOTIDE SEQUENCE [LARGE SCALE GENOMIC DNA]</scope>
    <source>
        <strain evidence="1 2">KQ-12</strain>
    </source>
</reference>
<organism evidence="1 2">
    <name type="scientific">Salipaludibacillus keqinensis</name>
    <dbReference type="NCBI Taxonomy" id="2045207"/>
    <lineage>
        <taxon>Bacteria</taxon>
        <taxon>Bacillati</taxon>
        <taxon>Bacillota</taxon>
        <taxon>Bacilli</taxon>
        <taxon>Bacillales</taxon>
        <taxon>Bacillaceae</taxon>
    </lineage>
</organism>
<dbReference type="InterPro" id="IPR007814">
    <property type="entry name" value="PaaA_PaaC"/>
</dbReference>
<protein>
    <submittedName>
        <fullName evidence="1">Phenylacetate-CoA oxygenase subunit PaaI</fullName>
    </submittedName>
</protein>
<dbReference type="PANTHER" id="PTHR30458">
    <property type="entry name" value="PHENYLACETIC ACID DEGRADATION PROTEIN PAA"/>
    <property type="match status" value="1"/>
</dbReference>
<dbReference type="Pfam" id="PF05138">
    <property type="entry name" value="PaaA_PaaC"/>
    <property type="match status" value="1"/>
</dbReference>
<dbReference type="GO" id="GO:0010124">
    <property type="term" value="P:phenylacetate catabolic process"/>
    <property type="evidence" value="ECO:0007669"/>
    <property type="project" value="InterPro"/>
</dbReference>
<accession>A0A323TLA7</accession>
<name>A0A323TLA7_9BACI</name>
<evidence type="ECO:0000313" key="1">
    <source>
        <dbReference type="EMBL" id="PYZ94856.1"/>
    </source>
</evidence>
<dbReference type="GO" id="GO:0005829">
    <property type="term" value="C:cytosol"/>
    <property type="evidence" value="ECO:0007669"/>
    <property type="project" value="TreeGrafter"/>
</dbReference>
<dbReference type="InterPro" id="IPR052703">
    <property type="entry name" value="Aromatic_CoA_ox/epox"/>
</dbReference>
<dbReference type="InterPro" id="IPR011882">
    <property type="entry name" value="PaaC"/>
</dbReference>
<dbReference type="SUPFAM" id="SSF47240">
    <property type="entry name" value="Ferritin-like"/>
    <property type="match status" value="1"/>
</dbReference>
<dbReference type="PANTHER" id="PTHR30458:SF0">
    <property type="entry name" value="1,2-PHENYLACETYL-COA EPOXIDASE, SUBUNIT C"/>
    <property type="match status" value="1"/>
</dbReference>
<keyword evidence="2" id="KW-1185">Reference proteome</keyword>
<dbReference type="Proteomes" id="UP000248214">
    <property type="component" value="Unassembled WGS sequence"/>
</dbReference>
<comment type="caution">
    <text evidence="1">The sequence shown here is derived from an EMBL/GenBank/DDBJ whole genome shotgun (WGS) entry which is preliminary data.</text>
</comment>
<dbReference type="NCBIfam" id="TIGR02158">
    <property type="entry name" value="PA_CoA_Oxy3"/>
    <property type="match status" value="1"/>
</dbReference>
<dbReference type="InterPro" id="IPR012347">
    <property type="entry name" value="Ferritin-like"/>
</dbReference>
<evidence type="ECO:0000313" key="2">
    <source>
        <dbReference type="Proteomes" id="UP000248214"/>
    </source>
</evidence>
<gene>
    <name evidence="1" type="primary">paaI</name>
    <name evidence="1" type="ORF">CR194_04845</name>
</gene>